<keyword evidence="2" id="KW-1185">Reference proteome</keyword>
<comment type="caution">
    <text evidence="1">The sequence shown here is derived from an EMBL/GenBank/DDBJ whole genome shotgun (WGS) entry which is preliminary data.</text>
</comment>
<dbReference type="AlphaFoldDB" id="A0A017T0T6"/>
<proteinExistence type="predicted"/>
<evidence type="ECO:0000313" key="1">
    <source>
        <dbReference type="EMBL" id="EYF02161.1"/>
    </source>
</evidence>
<protein>
    <submittedName>
        <fullName evidence="1">Uncharacterized protein</fullName>
    </submittedName>
</protein>
<evidence type="ECO:0000313" key="2">
    <source>
        <dbReference type="Proteomes" id="UP000019678"/>
    </source>
</evidence>
<reference evidence="1 2" key="1">
    <citation type="submission" date="2013-05" db="EMBL/GenBank/DDBJ databases">
        <title>Genome assembly of Chondromyces apiculatus DSM 436.</title>
        <authorList>
            <person name="Sharma G."/>
            <person name="Khatri I."/>
            <person name="Kaur C."/>
            <person name="Mayilraj S."/>
            <person name="Subramanian S."/>
        </authorList>
    </citation>
    <scope>NUCLEOTIDE SEQUENCE [LARGE SCALE GENOMIC DNA]</scope>
    <source>
        <strain evidence="1 2">DSM 436</strain>
    </source>
</reference>
<accession>A0A017T0T6</accession>
<dbReference type="EMBL" id="ASRX01000065">
    <property type="protein sequence ID" value="EYF02161.1"/>
    <property type="molecule type" value="Genomic_DNA"/>
</dbReference>
<dbReference type="Proteomes" id="UP000019678">
    <property type="component" value="Unassembled WGS sequence"/>
</dbReference>
<gene>
    <name evidence="1" type="ORF">CAP_7372</name>
</gene>
<name>A0A017T0T6_9BACT</name>
<organism evidence="1 2">
    <name type="scientific">Chondromyces apiculatus DSM 436</name>
    <dbReference type="NCBI Taxonomy" id="1192034"/>
    <lineage>
        <taxon>Bacteria</taxon>
        <taxon>Pseudomonadati</taxon>
        <taxon>Myxococcota</taxon>
        <taxon>Polyangia</taxon>
        <taxon>Polyangiales</taxon>
        <taxon>Polyangiaceae</taxon>
        <taxon>Chondromyces</taxon>
    </lineage>
</organism>
<dbReference type="STRING" id="1192034.CAP_7372"/>
<sequence length="436" mass="45765">MLGVGSTACTAPEYGALPALCSEGTCPEGYDCIRGVCAEPGTSVPITVTRVENLRGEDLKLIPQSQGVLVVWQTYAYGPEGQRFRGARVSADGSVGPTMDLVTSFVADEGSVEPFYDVLGVSDEDLLLAVSATRLPEDDSPRARLLTYRVRLPSWGNETRGVQFEAAWPGEERLDTAGYGAVSRPKLLARGDRVELGYVRTREPETEPEAGVIGELGVFLLGLDGAQQAPATFSRVRRGQSVAVGVAGAIAREDAAFWVLDDVRPSAVLFAGGGAPSELRLGALGMAVDATTRTLLYLQPSERGGDKLPTDPVAGEAELRRVDATLSGGDPPFALSDTPVGTLGQVRDTPRPAWVAREGRPALLVSPGASINAPSLQVHTVDPESGVATLVTRIERLSSTNVDATAAVVAGGSLYVAWTDVTESAAVIRMAVLPEP</sequence>